<accession>A0A401QJG8</accession>
<dbReference type="AlphaFoldDB" id="A0A401QJG8"/>
<protein>
    <submittedName>
        <fullName evidence="2">Uncharacterized protein</fullName>
    </submittedName>
</protein>
<feature type="coiled-coil region" evidence="1">
    <location>
        <begin position="2"/>
        <end position="51"/>
    </location>
</feature>
<comment type="caution">
    <text evidence="2">The sequence shown here is derived from an EMBL/GenBank/DDBJ whole genome shotgun (WGS) entry which is preliminary data.</text>
</comment>
<organism evidence="2 3">
    <name type="scientific">Scyliorhinus torazame</name>
    <name type="common">Cloudy catshark</name>
    <name type="synonym">Catulus torazame</name>
    <dbReference type="NCBI Taxonomy" id="75743"/>
    <lineage>
        <taxon>Eukaryota</taxon>
        <taxon>Metazoa</taxon>
        <taxon>Chordata</taxon>
        <taxon>Craniata</taxon>
        <taxon>Vertebrata</taxon>
        <taxon>Chondrichthyes</taxon>
        <taxon>Elasmobranchii</taxon>
        <taxon>Galeomorphii</taxon>
        <taxon>Galeoidea</taxon>
        <taxon>Carcharhiniformes</taxon>
        <taxon>Scyliorhinidae</taxon>
        <taxon>Scyliorhinus</taxon>
    </lineage>
</organism>
<keyword evidence="1" id="KW-0175">Coiled coil</keyword>
<reference evidence="2 3" key="1">
    <citation type="journal article" date="2018" name="Nat. Ecol. Evol.">
        <title>Shark genomes provide insights into elasmobranch evolution and the origin of vertebrates.</title>
        <authorList>
            <person name="Hara Y"/>
            <person name="Yamaguchi K"/>
            <person name="Onimaru K"/>
            <person name="Kadota M"/>
            <person name="Koyanagi M"/>
            <person name="Keeley SD"/>
            <person name="Tatsumi K"/>
            <person name="Tanaka K"/>
            <person name="Motone F"/>
            <person name="Kageyama Y"/>
            <person name="Nozu R"/>
            <person name="Adachi N"/>
            <person name="Nishimura O"/>
            <person name="Nakagawa R"/>
            <person name="Tanegashima C"/>
            <person name="Kiyatake I"/>
            <person name="Matsumoto R"/>
            <person name="Murakumo K"/>
            <person name="Nishida K"/>
            <person name="Terakita A"/>
            <person name="Kuratani S"/>
            <person name="Sato K"/>
            <person name="Hyodo S Kuraku.S."/>
        </authorList>
    </citation>
    <scope>NUCLEOTIDE SEQUENCE [LARGE SCALE GENOMIC DNA]</scope>
</reference>
<name>A0A401QJG8_SCYTO</name>
<dbReference type="Proteomes" id="UP000288216">
    <property type="component" value="Unassembled WGS sequence"/>
</dbReference>
<evidence type="ECO:0000256" key="1">
    <source>
        <dbReference type="SAM" id="Coils"/>
    </source>
</evidence>
<proteinExistence type="predicted"/>
<evidence type="ECO:0000313" key="3">
    <source>
        <dbReference type="Proteomes" id="UP000288216"/>
    </source>
</evidence>
<evidence type="ECO:0000313" key="2">
    <source>
        <dbReference type="EMBL" id="GCB85503.1"/>
    </source>
</evidence>
<dbReference type="OMA" id="FAKMHEF"/>
<gene>
    <name evidence="2" type="ORF">scyTo_0026179</name>
</gene>
<feature type="non-terminal residue" evidence="2">
    <location>
        <position position="62"/>
    </location>
</feature>
<keyword evidence="3" id="KW-1185">Reference proteome</keyword>
<sequence length="62" mass="7541">MHRTLREREQRLLRNLREEEERLLQPMEDDLRAIREDLDWIERELSDVQAQLEGHGLASFAQ</sequence>
<dbReference type="EMBL" id="BFAA01167226">
    <property type="protein sequence ID" value="GCB85503.1"/>
    <property type="molecule type" value="Genomic_DNA"/>
</dbReference>